<evidence type="ECO:0000313" key="2">
    <source>
        <dbReference type="Proteomes" id="UP000736672"/>
    </source>
</evidence>
<protein>
    <submittedName>
        <fullName evidence="1">Uncharacterized protein</fullName>
    </submittedName>
</protein>
<reference evidence="1" key="1">
    <citation type="journal article" date="2021" name="Nat. Commun.">
        <title>Genetic determinants of endophytism in the Arabidopsis root mycobiome.</title>
        <authorList>
            <person name="Mesny F."/>
            <person name="Miyauchi S."/>
            <person name="Thiergart T."/>
            <person name="Pickel B."/>
            <person name="Atanasova L."/>
            <person name="Karlsson M."/>
            <person name="Huettel B."/>
            <person name="Barry K.W."/>
            <person name="Haridas S."/>
            <person name="Chen C."/>
            <person name="Bauer D."/>
            <person name="Andreopoulos W."/>
            <person name="Pangilinan J."/>
            <person name="LaButti K."/>
            <person name="Riley R."/>
            <person name="Lipzen A."/>
            <person name="Clum A."/>
            <person name="Drula E."/>
            <person name="Henrissat B."/>
            <person name="Kohler A."/>
            <person name="Grigoriev I.V."/>
            <person name="Martin F.M."/>
            <person name="Hacquard S."/>
        </authorList>
    </citation>
    <scope>NUCLEOTIDE SEQUENCE</scope>
    <source>
        <strain evidence="1">FSSC 5 MPI-SDFR-AT-0091</strain>
    </source>
</reference>
<accession>A0A9P9JUF6</accession>
<name>A0A9P9JUF6_FUSSL</name>
<evidence type="ECO:0000313" key="1">
    <source>
        <dbReference type="EMBL" id="KAH7232605.1"/>
    </source>
</evidence>
<dbReference type="Proteomes" id="UP000736672">
    <property type="component" value="Unassembled WGS sequence"/>
</dbReference>
<organism evidence="1 2">
    <name type="scientific">Fusarium solani</name>
    <name type="common">Filamentous fungus</name>
    <dbReference type="NCBI Taxonomy" id="169388"/>
    <lineage>
        <taxon>Eukaryota</taxon>
        <taxon>Fungi</taxon>
        <taxon>Dikarya</taxon>
        <taxon>Ascomycota</taxon>
        <taxon>Pezizomycotina</taxon>
        <taxon>Sordariomycetes</taxon>
        <taxon>Hypocreomycetidae</taxon>
        <taxon>Hypocreales</taxon>
        <taxon>Nectriaceae</taxon>
        <taxon>Fusarium</taxon>
        <taxon>Fusarium solani species complex</taxon>
    </lineage>
</organism>
<dbReference type="EMBL" id="JAGTJS010000028">
    <property type="protein sequence ID" value="KAH7232605.1"/>
    <property type="molecule type" value="Genomic_DNA"/>
</dbReference>
<sequence length="150" mass="16691">MAVTAILITLETGQRPCQATDLGAEMQKMTQYVRGFCREWNKKPEKTDQEIEAMGLRETLKWIGSEATDKFKLEEGAPKEYGDCIRRISQACAHQRLLVTSRGYLGLAPWNAQVGDAVFVLKGGKTPFLLRGHEVPGQGYRLVGEAFVMG</sequence>
<dbReference type="Pfam" id="PF26639">
    <property type="entry name" value="Het-6_barrel"/>
    <property type="match status" value="1"/>
</dbReference>
<dbReference type="AlphaFoldDB" id="A0A9P9JUF6"/>
<keyword evidence="2" id="KW-1185">Reference proteome</keyword>
<gene>
    <name evidence="1" type="ORF">B0J15DRAFT_472129</name>
</gene>
<dbReference type="OrthoDB" id="3553147at2759"/>
<comment type="caution">
    <text evidence="1">The sequence shown here is derived from an EMBL/GenBank/DDBJ whole genome shotgun (WGS) entry which is preliminary data.</text>
</comment>
<proteinExistence type="predicted"/>